<name>A0A512NS42_9HYPH</name>
<dbReference type="InterPro" id="IPR029055">
    <property type="entry name" value="Ntn_hydrolases_N"/>
</dbReference>
<dbReference type="PANTHER" id="PTHR39328:SF1">
    <property type="entry name" value="BLL2871 PROTEIN"/>
    <property type="match status" value="1"/>
</dbReference>
<evidence type="ECO:0000313" key="1">
    <source>
        <dbReference type="EMBL" id="GEP61770.1"/>
    </source>
</evidence>
<organism evidence="1 2">
    <name type="scientific">Reyranella soli</name>
    <dbReference type="NCBI Taxonomy" id="1230389"/>
    <lineage>
        <taxon>Bacteria</taxon>
        <taxon>Pseudomonadati</taxon>
        <taxon>Pseudomonadota</taxon>
        <taxon>Alphaproteobacteria</taxon>
        <taxon>Hyphomicrobiales</taxon>
        <taxon>Reyranellaceae</taxon>
        <taxon>Reyranella</taxon>
    </lineage>
</organism>
<protein>
    <submittedName>
        <fullName evidence="1">Pilus assembly protein</fullName>
    </submittedName>
</protein>
<dbReference type="Gene3D" id="3.60.20.10">
    <property type="entry name" value="Glutamine Phosphoribosylpyrophosphate, subunit 1, domain 1"/>
    <property type="match status" value="1"/>
</dbReference>
<sequence length="215" mass="22083">MTYSLIIREGDRIGVGVATAVPGGARQVPVVMPGRGALCVQGQPNPFWRPYGAMMLSGGASAESIVRTLVPPDPSGDVRQLLVLGSDGRFAGFTGESCGPTARDIMGDDFAAAGNTLASVDVLRAMTDVASTPNAPLLSRLLHALEAAEAAGGDARGTRSACLVIDGHMFAVDDQGEPARALAHMIAAASTPMRGGMMHRQMNERATARAVGAVS</sequence>
<comment type="caution">
    <text evidence="1">The sequence shown here is derived from an EMBL/GenBank/DDBJ whole genome shotgun (WGS) entry which is preliminary data.</text>
</comment>
<proteinExistence type="predicted"/>
<dbReference type="EMBL" id="BKAJ01000253">
    <property type="protein sequence ID" value="GEP61770.1"/>
    <property type="molecule type" value="Genomic_DNA"/>
</dbReference>
<dbReference type="PANTHER" id="PTHR39328">
    <property type="entry name" value="BLL2871 PROTEIN"/>
    <property type="match status" value="1"/>
</dbReference>
<dbReference type="OrthoDB" id="9790012at2"/>
<dbReference type="SUPFAM" id="SSF56235">
    <property type="entry name" value="N-terminal nucleophile aminohydrolases (Ntn hydrolases)"/>
    <property type="match status" value="1"/>
</dbReference>
<evidence type="ECO:0000313" key="2">
    <source>
        <dbReference type="Proteomes" id="UP000321058"/>
    </source>
</evidence>
<accession>A0A512NS42</accession>
<dbReference type="RefSeq" id="WP_147157055.1">
    <property type="nucleotide sequence ID" value="NZ_BKAJ01000253.1"/>
</dbReference>
<dbReference type="Proteomes" id="UP000321058">
    <property type="component" value="Unassembled WGS sequence"/>
</dbReference>
<keyword evidence="2" id="KW-1185">Reference proteome</keyword>
<dbReference type="AlphaFoldDB" id="A0A512NS42"/>
<gene>
    <name evidence="1" type="ORF">RSO01_89360</name>
</gene>
<dbReference type="InterPro" id="IPR010430">
    <property type="entry name" value="DUF1028"/>
</dbReference>
<reference evidence="1 2" key="1">
    <citation type="submission" date="2019-07" db="EMBL/GenBank/DDBJ databases">
        <title>Whole genome shotgun sequence of Reyranella soli NBRC 108950.</title>
        <authorList>
            <person name="Hosoyama A."/>
            <person name="Uohara A."/>
            <person name="Ohji S."/>
            <person name="Ichikawa N."/>
        </authorList>
    </citation>
    <scope>NUCLEOTIDE SEQUENCE [LARGE SCALE GENOMIC DNA]</scope>
    <source>
        <strain evidence="1 2">NBRC 108950</strain>
    </source>
</reference>
<dbReference type="Pfam" id="PF06267">
    <property type="entry name" value="DUF1028"/>
    <property type="match status" value="1"/>
</dbReference>